<keyword evidence="2" id="KW-0378">Hydrolase</keyword>
<proteinExistence type="predicted"/>
<protein>
    <submittedName>
        <fullName evidence="2">Alpha/beta fold hydrolase</fullName>
    </submittedName>
</protein>
<dbReference type="Proteomes" id="UP000294829">
    <property type="component" value="Unassembled WGS sequence"/>
</dbReference>
<evidence type="ECO:0000313" key="3">
    <source>
        <dbReference type="Proteomes" id="UP000294829"/>
    </source>
</evidence>
<gene>
    <name evidence="2" type="ORF">E2I14_06295</name>
</gene>
<sequence length="295" mass="32090">MNSNADSVALTPEHVEIVCADGVRLCGHFFAGTGSADQLPVLLSPATGVKQQFYFRFAQWLAQNGNSVLVFDYRGIGLSLHGQLKDCQATLAQWGQQDQVAAIEWLVQRTGCDNIVLVGNSAGAQMLGLLPNHRRVARLVGIASSTGWFSGMRTSFQLKARFALLYFVPLAIRFMGYAPTSLLGLGENLPSQVALQWGQWCNAGGYATNAKFARPEDDFHSAIHIPMTFFYATDDDIANGITVEDLARTFPNAIKTKIKIEPAKIGLKSIGHLDWFRSANQAVWPTIAGAINATT</sequence>
<dbReference type="InterPro" id="IPR017208">
    <property type="entry name" value="UCP037442_abhydr"/>
</dbReference>
<dbReference type="PIRSF" id="PIRSF037442">
    <property type="entry name" value="UCP037442_abhydr"/>
    <property type="match status" value="1"/>
</dbReference>
<evidence type="ECO:0000259" key="1">
    <source>
        <dbReference type="Pfam" id="PF12697"/>
    </source>
</evidence>
<evidence type="ECO:0000313" key="2">
    <source>
        <dbReference type="EMBL" id="TDK67370.1"/>
    </source>
</evidence>
<dbReference type="InterPro" id="IPR029058">
    <property type="entry name" value="AB_hydrolase_fold"/>
</dbReference>
<accession>A0A4R5W3T7</accession>
<dbReference type="Pfam" id="PF12697">
    <property type="entry name" value="Abhydrolase_6"/>
    <property type="match status" value="1"/>
</dbReference>
<dbReference type="GO" id="GO:0016787">
    <property type="term" value="F:hydrolase activity"/>
    <property type="evidence" value="ECO:0007669"/>
    <property type="project" value="UniProtKB-KW"/>
</dbReference>
<dbReference type="AlphaFoldDB" id="A0A4R5W3T7"/>
<keyword evidence="3" id="KW-1185">Reference proteome</keyword>
<dbReference type="OrthoDB" id="9785076at2"/>
<comment type="caution">
    <text evidence="2">The sequence shown here is derived from an EMBL/GenBank/DDBJ whole genome shotgun (WGS) entry which is preliminary data.</text>
</comment>
<reference evidence="2 3" key="1">
    <citation type="submission" date="2019-03" db="EMBL/GenBank/DDBJ databases">
        <title>Sapientia aquatica gen. nov., sp. nov., isolated from a crater lake.</title>
        <authorList>
            <person name="Felfoldi T."/>
            <person name="Szabo A."/>
            <person name="Toth E."/>
            <person name="Schumann P."/>
            <person name="Keki Z."/>
            <person name="Marialigeti K."/>
            <person name="Mathe I."/>
        </authorList>
    </citation>
    <scope>NUCLEOTIDE SEQUENCE [LARGE SCALE GENOMIC DNA]</scope>
    <source>
        <strain evidence="2 3">SA-152</strain>
    </source>
</reference>
<dbReference type="EMBL" id="SMYL01000002">
    <property type="protein sequence ID" value="TDK67370.1"/>
    <property type="molecule type" value="Genomic_DNA"/>
</dbReference>
<dbReference type="SUPFAM" id="SSF53474">
    <property type="entry name" value="alpha/beta-Hydrolases"/>
    <property type="match status" value="1"/>
</dbReference>
<dbReference type="InterPro" id="IPR000073">
    <property type="entry name" value="AB_hydrolase_1"/>
</dbReference>
<name>A0A4R5W3T7_9BURK</name>
<dbReference type="Gene3D" id="3.40.50.1820">
    <property type="entry name" value="alpha/beta hydrolase"/>
    <property type="match status" value="1"/>
</dbReference>
<feature type="domain" description="AB hydrolase-1" evidence="1">
    <location>
        <begin position="54"/>
        <end position="245"/>
    </location>
</feature>
<organism evidence="2 3">
    <name type="scientific">Sapientia aquatica</name>
    <dbReference type="NCBI Taxonomy" id="1549640"/>
    <lineage>
        <taxon>Bacteria</taxon>
        <taxon>Pseudomonadati</taxon>
        <taxon>Pseudomonadota</taxon>
        <taxon>Betaproteobacteria</taxon>
        <taxon>Burkholderiales</taxon>
        <taxon>Oxalobacteraceae</taxon>
        <taxon>Sapientia</taxon>
    </lineage>
</organism>
<dbReference type="RefSeq" id="WP_133326556.1">
    <property type="nucleotide sequence ID" value="NZ_SMYL01000002.1"/>
</dbReference>